<proteinExistence type="predicted"/>
<dbReference type="KEGG" id="fmr:Fuma_05966"/>
<organism evidence="1 2">
    <name type="scientific">Fuerstiella marisgermanici</name>
    <dbReference type="NCBI Taxonomy" id="1891926"/>
    <lineage>
        <taxon>Bacteria</taxon>
        <taxon>Pseudomonadati</taxon>
        <taxon>Planctomycetota</taxon>
        <taxon>Planctomycetia</taxon>
        <taxon>Planctomycetales</taxon>
        <taxon>Planctomycetaceae</taxon>
        <taxon>Fuerstiella</taxon>
    </lineage>
</organism>
<reference evidence="1 2" key="1">
    <citation type="journal article" date="2016" name="Front. Microbiol.">
        <title>Fuerstia marisgermanicae gen. nov., sp. nov., an Unusual Member of the Phylum Planctomycetes from the German Wadden Sea.</title>
        <authorList>
            <person name="Kohn T."/>
            <person name="Heuer A."/>
            <person name="Jogler M."/>
            <person name="Vollmers J."/>
            <person name="Boedeker C."/>
            <person name="Bunk B."/>
            <person name="Rast P."/>
            <person name="Borchert D."/>
            <person name="Glockner I."/>
            <person name="Freese H.M."/>
            <person name="Klenk H.P."/>
            <person name="Overmann J."/>
            <person name="Kaster A.K."/>
            <person name="Rohde M."/>
            <person name="Wiegand S."/>
            <person name="Jogler C."/>
        </authorList>
    </citation>
    <scope>NUCLEOTIDE SEQUENCE [LARGE SCALE GENOMIC DNA]</scope>
    <source>
        <strain evidence="1 2">NH11</strain>
    </source>
</reference>
<keyword evidence="2" id="KW-1185">Reference proteome</keyword>
<name>A0A1P8WQG4_9PLAN</name>
<dbReference type="OrthoDB" id="268932at2"/>
<accession>A0A1P8WQG4</accession>
<dbReference type="STRING" id="1891926.Fuma_05966"/>
<evidence type="ECO:0000313" key="1">
    <source>
        <dbReference type="EMBL" id="APZ96298.1"/>
    </source>
</evidence>
<protein>
    <submittedName>
        <fullName evidence="1">Uncharacterized protein</fullName>
    </submittedName>
</protein>
<gene>
    <name evidence="1" type="ORF">Fuma_05966</name>
</gene>
<dbReference type="AlphaFoldDB" id="A0A1P8WQG4"/>
<dbReference type="EMBL" id="CP017641">
    <property type="protein sequence ID" value="APZ96298.1"/>
    <property type="molecule type" value="Genomic_DNA"/>
</dbReference>
<sequence>MSKNGHSEQLRLGFLAAVEVDGRGYVGGLLVTNHNGRPLEFQCTTPVKPDRTQEILYGKMLRPWLLGELIGRTLLERVSIKPDIVITADVDILELRNHTDTPVACTSEGKMSSGTMELGGRKLRFHETHQNDSDFVSQQTHLIPGQADLEEPLERVNEALSETIKTVMAR</sequence>
<dbReference type="Proteomes" id="UP000187735">
    <property type="component" value="Chromosome"/>
</dbReference>
<dbReference type="RefSeq" id="WP_077027339.1">
    <property type="nucleotide sequence ID" value="NZ_CP017641.1"/>
</dbReference>
<evidence type="ECO:0000313" key="2">
    <source>
        <dbReference type="Proteomes" id="UP000187735"/>
    </source>
</evidence>